<evidence type="ECO:0000313" key="10">
    <source>
        <dbReference type="Proteomes" id="UP000199251"/>
    </source>
</evidence>
<dbReference type="Gene3D" id="3.30.70.20">
    <property type="match status" value="1"/>
</dbReference>
<dbReference type="GO" id="GO:0008137">
    <property type="term" value="F:NADH dehydrogenase (ubiquinone) activity"/>
    <property type="evidence" value="ECO:0007669"/>
    <property type="project" value="InterPro"/>
</dbReference>
<feature type="domain" description="4Fe-4S His(Cys)3-ligated-type" evidence="7">
    <location>
        <begin position="77"/>
        <end position="116"/>
    </location>
</feature>
<evidence type="ECO:0000313" key="11">
    <source>
        <dbReference type="Proteomes" id="UP001055171"/>
    </source>
</evidence>
<dbReference type="InterPro" id="IPR036010">
    <property type="entry name" value="2Fe-2S_ferredoxin-like_sf"/>
</dbReference>
<dbReference type="InterPro" id="IPR054351">
    <property type="entry name" value="NADH_UbQ_OxRdtase_ferredoxin"/>
</dbReference>
<evidence type="ECO:0000313" key="9">
    <source>
        <dbReference type="EMBL" id="ULP40420.1"/>
    </source>
</evidence>
<dbReference type="InterPro" id="IPR019574">
    <property type="entry name" value="NADH_UbQ_OxRdtase_Gsu_4Fe4S-bd"/>
</dbReference>
<dbReference type="PROSITE" id="PS00641">
    <property type="entry name" value="COMPLEX1_75K_1"/>
    <property type="match status" value="1"/>
</dbReference>
<evidence type="ECO:0000256" key="5">
    <source>
        <dbReference type="ARBA" id="ARBA00023014"/>
    </source>
</evidence>
<dbReference type="PIRSF" id="PIRSF000309">
    <property type="entry name" value="NAD_red_hyd_HoxU"/>
    <property type="match status" value="1"/>
</dbReference>
<dbReference type="Gene3D" id="3.10.20.740">
    <property type="match status" value="1"/>
</dbReference>
<reference evidence="9" key="2">
    <citation type="submission" date="2022-08" db="EMBL/GenBank/DDBJ databases">
        <title>Complete genome sequence of 14 non-tuberculosis mycobacteria type-strains.</title>
        <authorList>
            <person name="Igarashi Y."/>
            <person name="Osugi A."/>
            <person name="Mitarai S."/>
        </authorList>
    </citation>
    <scope>NUCLEOTIDE SEQUENCE</scope>
    <source>
        <strain evidence="9">ATCC 51985</strain>
    </source>
</reference>
<comment type="cofactor">
    <cofactor evidence="1">
        <name>[4Fe-4S] cluster</name>
        <dbReference type="ChEBI" id="CHEBI:49883"/>
    </cofactor>
</comment>
<dbReference type="InterPro" id="IPR016214">
    <property type="entry name" value="NAD-red_Hydgase_HoxS_gsu"/>
</dbReference>
<reference evidence="8 10" key="1">
    <citation type="submission" date="2015-03" db="EMBL/GenBank/DDBJ databases">
        <authorList>
            <person name="Urmite Genomes"/>
        </authorList>
    </citation>
    <scope>NUCLEOTIDE SEQUENCE [LARGE SCALE GENOMIC DNA]</scope>
    <source>
        <strain evidence="8 10">CSUR P1491</strain>
    </source>
</reference>
<dbReference type="OrthoDB" id="7376058at2"/>
<dbReference type="PROSITE" id="PS51085">
    <property type="entry name" value="2FE2S_FER_2"/>
    <property type="match status" value="1"/>
</dbReference>
<evidence type="ECO:0000256" key="4">
    <source>
        <dbReference type="ARBA" id="ARBA00023004"/>
    </source>
</evidence>
<keyword evidence="2" id="KW-0004">4Fe-4S</keyword>
<organism evidence="8 10">
    <name type="scientific">Mycobacterium lentiflavum</name>
    <dbReference type="NCBI Taxonomy" id="141349"/>
    <lineage>
        <taxon>Bacteria</taxon>
        <taxon>Bacillati</taxon>
        <taxon>Actinomycetota</taxon>
        <taxon>Actinomycetes</taxon>
        <taxon>Mycobacteriales</taxon>
        <taxon>Mycobacteriaceae</taxon>
        <taxon>Mycobacterium</taxon>
        <taxon>Mycobacterium simiae complex</taxon>
    </lineage>
</organism>
<dbReference type="InterPro" id="IPR000283">
    <property type="entry name" value="NADH_UbQ_OxRdtase_75kDa_su_CS"/>
</dbReference>
<dbReference type="InterPro" id="IPR001041">
    <property type="entry name" value="2Fe-2S_ferredoxin-type"/>
</dbReference>
<dbReference type="Pfam" id="PF22117">
    <property type="entry name" value="Fer4_Nqo3"/>
    <property type="match status" value="1"/>
</dbReference>
<dbReference type="PROSITE" id="PS00642">
    <property type="entry name" value="COMPLEX1_75K_2"/>
    <property type="match status" value="1"/>
</dbReference>
<evidence type="ECO:0000259" key="7">
    <source>
        <dbReference type="PROSITE" id="PS51839"/>
    </source>
</evidence>
<accession>A0A0E4H1Q2</accession>
<keyword evidence="5" id="KW-0411">Iron-sulfur</keyword>
<proteinExistence type="predicted"/>
<gene>
    <name evidence="8" type="ORF">BN1232_03285</name>
    <name evidence="9" type="ORF">MJO58_15520</name>
</gene>
<dbReference type="GO" id="GO:0016020">
    <property type="term" value="C:membrane"/>
    <property type="evidence" value="ECO:0007669"/>
    <property type="project" value="InterPro"/>
</dbReference>
<evidence type="ECO:0000256" key="2">
    <source>
        <dbReference type="ARBA" id="ARBA00022485"/>
    </source>
</evidence>
<dbReference type="Pfam" id="PF13510">
    <property type="entry name" value="Fer2_4"/>
    <property type="match status" value="1"/>
</dbReference>
<dbReference type="PROSITE" id="PS51839">
    <property type="entry name" value="4FE4S_HC3"/>
    <property type="match status" value="1"/>
</dbReference>
<protein>
    <submittedName>
        <fullName evidence="9">2Fe-2S iron-sulfur cluster-binding protein</fullName>
    </submittedName>
    <submittedName>
        <fullName evidence="8">Hydrogen dehydrogenase</fullName>
    </submittedName>
</protein>
<feature type="domain" description="2Fe-2S ferredoxin-type" evidence="6">
    <location>
        <begin position="1"/>
        <end position="77"/>
    </location>
</feature>
<dbReference type="GO" id="GO:0016491">
    <property type="term" value="F:oxidoreductase activity"/>
    <property type="evidence" value="ECO:0007669"/>
    <property type="project" value="InterPro"/>
</dbReference>
<evidence type="ECO:0000256" key="3">
    <source>
        <dbReference type="ARBA" id="ARBA00022723"/>
    </source>
</evidence>
<evidence type="ECO:0000259" key="6">
    <source>
        <dbReference type="PROSITE" id="PS51085"/>
    </source>
</evidence>
<evidence type="ECO:0000313" key="8">
    <source>
        <dbReference type="EMBL" id="CQD15362.1"/>
    </source>
</evidence>
<keyword evidence="4" id="KW-0408">Iron</keyword>
<dbReference type="CDD" id="cd00207">
    <property type="entry name" value="fer2"/>
    <property type="match status" value="1"/>
</dbReference>
<dbReference type="SMART" id="SM00929">
    <property type="entry name" value="NADH-G_4Fe-4S_3"/>
    <property type="match status" value="1"/>
</dbReference>
<dbReference type="GO" id="GO:0051539">
    <property type="term" value="F:4 iron, 4 sulfur cluster binding"/>
    <property type="evidence" value="ECO:0007669"/>
    <property type="project" value="UniProtKB-KW"/>
</dbReference>
<dbReference type="PROSITE" id="PS00643">
    <property type="entry name" value="COMPLEX1_75K_3"/>
    <property type="match status" value="1"/>
</dbReference>
<dbReference type="EMBL" id="CP092423">
    <property type="protein sequence ID" value="ULP40420.1"/>
    <property type="molecule type" value="Genomic_DNA"/>
</dbReference>
<dbReference type="Proteomes" id="UP000199251">
    <property type="component" value="Unassembled WGS sequence"/>
</dbReference>
<name>A0A0E4H1Q2_MYCLN</name>
<evidence type="ECO:0000256" key="1">
    <source>
        <dbReference type="ARBA" id="ARBA00001966"/>
    </source>
</evidence>
<sequence length="237" mass="26300">MSIRIEIDGEAVTCEEGRTLVDVAAEAGVYIPTLCYLPEHPVLGTCRVCSVKVNGVVGAACAVEVSDGMRVEVNDPETTDARKALVELLFAEGNHNCPSCEKSGRCTLQAVGYEVDMMVSRFPYQFPERVAEHAADTIWLERDRCIFCQRCVEFVRDRETGKKIFSISGRGADARIEIDIELANRMPVEQVREAVDICPVGTILEKGVGYDEPIGERRYEVESVKDRALEAPRRQGK</sequence>
<dbReference type="SUPFAM" id="SSF54292">
    <property type="entry name" value="2Fe-2S ferredoxin-like"/>
    <property type="match status" value="1"/>
</dbReference>
<dbReference type="RefSeq" id="WP_090603016.1">
    <property type="nucleotide sequence ID" value="NZ_CP092423.2"/>
</dbReference>
<keyword evidence="11" id="KW-1185">Reference proteome</keyword>
<dbReference type="AlphaFoldDB" id="A0A0E4H1Q2"/>
<dbReference type="EMBL" id="CTEE01000001">
    <property type="protein sequence ID" value="CQD15362.1"/>
    <property type="molecule type" value="Genomic_DNA"/>
</dbReference>
<dbReference type="Proteomes" id="UP001055171">
    <property type="component" value="Chromosome"/>
</dbReference>
<dbReference type="GO" id="GO:0046872">
    <property type="term" value="F:metal ion binding"/>
    <property type="evidence" value="ECO:0007669"/>
    <property type="project" value="UniProtKB-KW"/>
</dbReference>
<dbReference type="Pfam" id="PF10588">
    <property type="entry name" value="NADH-G_4Fe-4S_3"/>
    <property type="match status" value="1"/>
</dbReference>
<dbReference type="GO" id="GO:0042773">
    <property type="term" value="P:ATP synthesis coupled electron transport"/>
    <property type="evidence" value="ECO:0007669"/>
    <property type="project" value="InterPro"/>
</dbReference>
<keyword evidence="3" id="KW-0479">Metal-binding</keyword>
<dbReference type="STRING" id="141349.BN1232_03285"/>